<proteinExistence type="predicted"/>
<sequence>MASSFELGSDERCLSDFLLPADMDAPLQEGDLVRVPLTSIAELGGSVMDLDELRDQSIGKVCSVERDRFLPFCVVFFTGYKRYFAESSLRRAQVMPSREWQLRRMISEARQNCRPHDLPPDAVPSPVPSPREQRCVNHAKVEPPPPDCSSWADAQLRSWRRSHKQKNGPTKDTGAGRGYSDELLREACNVTGLDLNEMAGMLPQLVREEPETGPLEHLPLTSSEWAAMYAELGLPTTVGFDVVRAVFSVLAWRCHPDRGGSLEELHKLFRAYDALSRHESARVMPVKPLDAPPRSAFDTPRKAQVDLL</sequence>
<dbReference type="InterPro" id="IPR001623">
    <property type="entry name" value="DnaJ_domain"/>
</dbReference>
<evidence type="ECO:0000256" key="1">
    <source>
        <dbReference type="SAM" id="MobiDB-lite"/>
    </source>
</evidence>
<dbReference type="AlphaFoldDB" id="A0A7S1FBL5"/>
<organism evidence="3">
    <name type="scientific">Noctiluca scintillans</name>
    <name type="common">Sea sparkle</name>
    <name type="synonym">Red tide dinoflagellate</name>
    <dbReference type="NCBI Taxonomy" id="2966"/>
    <lineage>
        <taxon>Eukaryota</taxon>
        <taxon>Sar</taxon>
        <taxon>Alveolata</taxon>
        <taxon>Dinophyceae</taxon>
        <taxon>Noctilucales</taxon>
        <taxon>Noctilucaceae</taxon>
        <taxon>Noctiluca</taxon>
    </lineage>
</organism>
<feature type="region of interest" description="Disordered" evidence="1">
    <location>
        <begin position="112"/>
        <end position="133"/>
    </location>
</feature>
<dbReference type="InterPro" id="IPR036869">
    <property type="entry name" value="J_dom_sf"/>
</dbReference>
<dbReference type="EMBL" id="HBFQ01042160">
    <property type="protein sequence ID" value="CAD8855460.1"/>
    <property type="molecule type" value="Transcribed_RNA"/>
</dbReference>
<dbReference type="PROSITE" id="PS50076">
    <property type="entry name" value="DNAJ_2"/>
    <property type="match status" value="1"/>
</dbReference>
<evidence type="ECO:0000259" key="2">
    <source>
        <dbReference type="PROSITE" id="PS50076"/>
    </source>
</evidence>
<dbReference type="Gene3D" id="1.10.287.110">
    <property type="entry name" value="DnaJ domain"/>
    <property type="match status" value="1"/>
</dbReference>
<protein>
    <recommendedName>
        <fullName evidence="2">J domain-containing protein</fullName>
    </recommendedName>
</protein>
<accession>A0A7S1FBL5</accession>
<reference evidence="3" key="1">
    <citation type="submission" date="2021-01" db="EMBL/GenBank/DDBJ databases">
        <authorList>
            <person name="Corre E."/>
            <person name="Pelletier E."/>
            <person name="Niang G."/>
            <person name="Scheremetjew M."/>
            <person name="Finn R."/>
            <person name="Kale V."/>
            <person name="Holt S."/>
            <person name="Cochrane G."/>
            <person name="Meng A."/>
            <person name="Brown T."/>
            <person name="Cohen L."/>
        </authorList>
    </citation>
    <scope>NUCLEOTIDE SEQUENCE</scope>
</reference>
<feature type="domain" description="J" evidence="2">
    <location>
        <begin position="227"/>
        <end position="301"/>
    </location>
</feature>
<dbReference type="SUPFAM" id="SSF46565">
    <property type="entry name" value="Chaperone J-domain"/>
    <property type="match status" value="1"/>
</dbReference>
<gene>
    <name evidence="3" type="ORF">NSCI0253_LOCUS29812</name>
</gene>
<name>A0A7S1FBL5_NOCSC</name>
<evidence type="ECO:0000313" key="3">
    <source>
        <dbReference type="EMBL" id="CAD8855460.1"/>
    </source>
</evidence>